<dbReference type="InterPro" id="IPR026444">
    <property type="entry name" value="Secre_tail"/>
</dbReference>
<dbReference type="NCBIfam" id="TIGR04183">
    <property type="entry name" value="Por_Secre_tail"/>
    <property type="match status" value="1"/>
</dbReference>
<dbReference type="AlphaFoldDB" id="A0A7Y2H365"/>
<dbReference type="InterPro" id="IPR001322">
    <property type="entry name" value="Lamin_tail_dom"/>
</dbReference>
<evidence type="ECO:0000256" key="1">
    <source>
        <dbReference type="SAM" id="SignalP"/>
    </source>
</evidence>
<evidence type="ECO:0000313" key="4">
    <source>
        <dbReference type="Proteomes" id="UP000547674"/>
    </source>
</evidence>
<reference evidence="3 4" key="1">
    <citation type="submission" date="2020-03" db="EMBL/GenBank/DDBJ databases">
        <title>Metabolic flexibility allows generalist bacteria to become dominant in a frequently disturbed ecosystem.</title>
        <authorList>
            <person name="Chen Y.-J."/>
            <person name="Leung P.M."/>
            <person name="Bay S.K."/>
            <person name="Hugenholtz P."/>
            <person name="Kessler A.J."/>
            <person name="Shelley G."/>
            <person name="Waite D.W."/>
            <person name="Cook P.L."/>
            <person name="Greening C."/>
        </authorList>
    </citation>
    <scope>NUCLEOTIDE SEQUENCE [LARGE SCALE GENOMIC DNA]</scope>
    <source>
        <strain evidence="3">SS_bin_28</strain>
    </source>
</reference>
<evidence type="ECO:0000259" key="2">
    <source>
        <dbReference type="PROSITE" id="PS51841"/>
    </source>
</evidence>
<protein>
    <submittedName>
        <fullName evidence="3">T9SS type A sorting domain-containing protein</fullName>
    </submittedName>
</protein>
<name>A0A7Y2H365_UNCEI</name>
<gene>
    <name evidence="3" type="ORF">HKN21_13285</name>
</gene>
<dbReference type="EMBL" id="JABDJR010000533">
    <property type="protein sequence ID" value="NNF07730.1"/>
    <property type="molecule type" value="Genomic_DNA"/>
</dbReference>
<proteinExistence type="predicted"/>
<feature type="signal peptide" evidence="1">
    <location>
        <begin position="1"/>
        <end position="25"/>
    </location>
</feature>
<dbReference type="PROSITE" id="PS51841">
    <property type="entry name" value="LTD"/>
    <property type="match status" value="1"/>
</dbReference>
<dbReference type="Proteomes" id="UP000547674">
    <property type="component" value="Unassembled WGS sequence"/>
</dbReference>
<feature type="domain" description="LTD" evidence="2">
    <location>
        <begin position="13"/>
        <end position="197"/>
    </location>
</feature>
<keyword evidence="1" id="KW-0732">Signal</keyword>
<dbReference type="Pfam" id="PF18962">
    <property type="entry name" value="Por_Secre_tail"/>
    <property type="match status" value="1"/>
</dbReference>
<sequence length="652" mass="67889">MRARLLTVFGLVSLFTVALVTSAMAVTINEIRIDQSGSDNEEYIELAGTNGESLTGLSIIVIGDGSGGAGGLGGVVEAIVDLPASTIQPDGVYLIAEATFGTGGLFLTGTVDFTTTLNFENSDNVTFLLVSGRNDSLHVGSGFGGSDVDVNDDGIIDATGDWGGDGLDDGPPWASIVDDVALIETVGSGELVYSATTNGPDGSFVPAHSYRCSDTAAWMIGNFGDSAFDTPDGVNPSCANPPPTFFAQDRLPCVPNTTEAAAITATVISATGASVSYTVNGGAATVLAMGVQSTSGDTTVFAATIPGQPNDGDLVEYMVTAVNANPDTTDGFAQGYFVGLQNIGDLRVNDGGGSNIYDGYGARVRGNVTVDFGKFSSTRTDGYIQDATGGINIFEFDIHPTYQSAGLGDELTVAGVIDEFNGKLEITSGGACDTLLIDLEGPGAVPAPKQIGPCGVNEFNEGLLVECFYVDLDTTGTGPTGLFQPNQAPDIINCVPTTNTDVFIDADTNIPGNPITSTQYSVIGIVTEFGAHDLAPRQLSDLTPLNVTVGVGDETARPVMQLMQNNPNPFRQFTEIRYVVPGAPGTDQVSEVQLEIFDLQGRRVASVIDDYQAAGEYGVKVNRSTLGNIASGVYFYRLDINGETQTRKLIVE</sequence>
<comment type="caution">
    <text evidence="3">The sequence shown here is derived from an EMBL/GenBank/DDBJ whole genome shotgun (WGS) entry which is preliminary data.</text>
</comment>
<evidence type="ECO:0000313" key="3">
    <source>
        <dbReference type="EMBL" id="NNF07730.1"/>
    </source>
</evidence>
<accession>A0A7Y2H365</accession>
<organism evidence="3 4">
    <name type="scientific">Eiseniibacteriota bacterium</name>
    <dbReference type="NCBI Taxonomy" id="2212470"/>
    <lineage>
        <taxon>Bacteria</taxon>
        <taxon>Candidatus Eiseniibacteriota</taxon>
    </lineage>
</organism>
<feature type="chain" id="PRO_5030577685" evidence="1">
    <location>
        <begin position="26"/>
        <end position="652"/>
    </location>
</feature>